<evidence type="ECO:0000256" key="1">
    <source>
        <dbReference type="ARBA" id="ARBA00009865"/>
    </source>
</evidence>
<feature type="domain" description="Beta-xylosidase C-terminal Concanavalin A-like" evidence="7">
    <location>
        <begin position="347"/>
        <end position="548"/>
    </location>
</feature>
<dbReference type="InterPro" id="IPR041542">
    <property type="entry name" value="GH43_C2"/>
</dbReference>
<evidence type="ECO:0000256" key="3">
    <source>
        <dbReference type="ARBA" id="ARBA00023295"/>
    </source>
</evidence>
<dbReference type="GO" id="GO:0005975">
    <property type="term" value="P:carbohydrate metabolic process"/>
    <property type="evidence" value="ECO:0007669"/>
    <property type="project" value="InterPro"/>
</dbReference>
<feature type="active site" description="Proton donor" evidence="4">
    <location>
        <position position="189"/>
    </location>
</feature>
<dbReference type="PATRIC" id="fig|1359.32.peg.1413"/>
<dbReference type="SUPFAM" id="SSF49899">
    <property type="entry name" value="Concanavalin A-like lectins/glucanases"/>
    <property type="match status" value="1"/>
</dbReference>
<evidence type="ECO:0000313" key="9">
    <source>
        <dbReference type="Proteomes" id="UP000076519"/>
    </source>
</evidence>
<dbReference type="InterPro" id="IPR051795">
    <property type="entry name" value="Glycosyl_Hydrlase_43"/>
</dbReference>
<evidence type="ECO:0000256" key="5">
    <source>
        <dbReference type="PIRSR" id="PIRSR606710-2"/>
    </source>
</evidence>
<proteinExistence type="inferred from homology"/>
<dbReference type="PANTHER" id="PTHR42812:SF12">
    <property type="entry name" value="BETA-XYLOSIDASE-RELATED"/>
    <property type="match status" value="1"/>
</dbReference>
<dbReference type="Pfam" id="PF04616">
    <property type="entry name" value="Glyco_hydro_43"/>
    <property type="match status" value="1"/>
</dbReference>
<evidence type="ECO:0000259" key="7">
    <source>
        <dbReference type="Pfam" id="PF17851"/>
    </source>
</evidence>
<evidence type="ECO:0000256" key="4">
    <source>
        <dbReference type="PIRSR" id="PIRSR606710-1"/>
    </source>
</evidence>
<dbReference type="InterPro" id="IPR006710">
    <property type="entry name" value="Glyco_hydro_43"/>
</dbReference>
<dbReference type="EMBL" id="LIYF01000020">
    <property type="protein sequence ID" value="KZK06470.1"/>
    <property type="molecule type" value="Genomic_DNA"/>
</dbReference>
<dbReference type="GO" id="GO:0004553">
    <property type="term" value="F:hydrolase activity, hydrolyzing O-glycosyl compounds"/>
    <property type="evidence" value="ECO:0007669"/>
    <property type="project" value="InterPro"/>
</dbReference>
<sequence>MVKIKNPIIPGMAPDPSIIRVENTYYLATSTFHWMPGIQLYKSTDLVNWTLIDNVLKKDKINLQGTNTPGGIWAPHLSYDTKTKKYWLAYSHMVNMAGREFSSNSYMMWSEDISGPWSEPIYLTSIGFDPSLFHDEDGKHYAAILEWESREGYQAPGHIVIAEISLENGEVLGQWKRVTQGFTTRGCAEAPQIYKHAGYYYLLLASGGTGYAHGVEIGRSKSIMGPYDPHPTGEPIITSSPRHLFSLGDPDAGHFEMYNPNSLIQKAGHGSLVDTPTGEWYITHLMSRPLPRTLLNPLGRETSIQKMRWNDDNWLEMEDGSNLAKIEVEGISGIEDLKLLNHDVQEYFEAPKYSNQFMTPYQAQTIEWVNTTERPGFLRIYGGDSFFSQVNPSIMATRATSFLYEIDTKVIFEPNHYSETAGVGLYYDSNNWVYLHITYSEITKGPVLSVLQAKLGERKEIFQPIIEVPSGTVELKIIYNMGFAEMYYRLVDQEEWQLVMEKIDVTYLSDEGVNGESGEIGGFTGLFNFIGSVDAHQHDSFADFQFYKVVNF</sequence>
<dbReference type="InterPro" id="IPR023296">
    <property type="entry name" value="Glyco_hydro_beta-prop_sf"/>
</dbReference>
<dbReference type="InterPro" id="IPR013320">
    <property type="entry name" value="ConA-like_dom_sf"/>
</dbReference>
<protein>
    <submittedName>
        <fullName evidence="8">Beta-xylosidase</fullName>
    </submittedName>
</protein>
<keyword evidence="2 6" id="KW-0378">Hydrolase</keyword>
<dbReference type="Pfam" id="PF17851">
    <property type="entry name" value="GH43_C2"/>
    <property type="match status" value="1"/>
</dbReference>
<dbReference type="Proteomes" id="UP000076519">
    <property type="component" value="Unassembled WGS sequence"/>
</dbReference>
<evidence type="ECO:0000256" key="6">
    <source>
        <dbReference type="RuleBase" id="RU361187"/>
    </source>
</evidence>
<organism evidence="8 9">
    <name type="scientific">Lactococcus lactis subsp. cremoris</name>
    <name type="common">Streptococcus cremoris</name>
    <dbReference type="NCBI Taxonomy" id="1359"/>
    <lineage>
        <taxon>Bacteria</taxon>
        <taxon>Bacillati</taxon>
        <taxon>Bacillota</taxon>
        <taxon>Bacilli</taxon>
        <taxon>Lactobacillales</taxon>
        <taxon>Streptococcaceae</taxon>
        <taxon>Lactococcus</taxon>
    </lineage>
</organism>
<dbReference type="Gene3D" id="2.115.10.20">
    <property type="entry name" value="Glycosyl hydrolase domain, family 43"/>
    <property type="match status" value="1"/>
</dbReference>
<feature type="site" description="Important for catalytic activity, responsible for pKa modulation of the active site Glu and correct orientation of both the proton donor and substrate" evidence="5">
    <location>
        <position position="129"/>
    </location>
</feature>
<dbReference type="AlphaFoldDB" id="A0A166JPC4"/>
<accession>A0A166JPC4</accession>
<comment type="similarity">
    <text evidence="1 6">Belongs to the glycosyl hydrolase 43 family.</text>
</comment>
<comment type="caution">
    <text evidence="8">The sequence shown here is derived from an EMBL/GenBank/DDBJ whole genome shotgun (WGS) entry which is preliminary data.</text>
</comment>
<evidence type="ECO:0000313" key="8">
    <source>
        <dbReference type="EMBL" id="KZK06470.1"/>
    </source>
</evidence>
<gene>
    <name evidence="8" type="ORF">AB996_1246</name>
</gene>
<dbReference type="PANTHER" id="PTHR42812">
    <property type="entry name" value="BETA-XYLOSIDASE"/>
    <property type="match status" value="1"/>
</dbReference>
<keyword evidence="3 6" id="KW-0326">Glycosidase</keyword>
<evidence type="ECO:0000256" key="2">
    <source>
        <dbReference type="ARBA" id="ARBA00022801"/>
    </source>
</evidence>
<feature type="active site" description="Proton acceptor" evidence="4">
    <location>
        <position position="15"/>
    </location>
</feature>
<reference evidence="8 9" key="1">
    <citation type="submission" date="2015-08" db="EMBL/GenBank/DDBJ databases">
        <title>Draft Genome Sequences of 11 Lactococcus lactis subspecies cremoris strains.</title>
        <authorList>
            <person name="Wels M."/>
            <person name="Backus L."/>
            <person name="Boekhorst J."/>
            <person name="Dijkstra A."/>
            <person name="Beerthuizen M."/>
            <person name="Siezen R."/>
            <person name="Bachmann H."/>
            <person name="Van Hijum S."/>
        </authorList>
    </citation>
    <scope>NUCLEOTIDE SEQUENCE [LARGE SCALE GENOMIC DNA]</scope>
    <source>
        <strain evidence="8 9">KW10</strain>
    </source>
</reference>
<name>A0A166JPC4_LACLC</name>
<dbReference type="Gene3D" id="2.60.120.200">
    <property type="match status" value="1"/>
</dbReference>
<dbReference type="SUPFAM" id="SSF75005">
    <property type="entry name" value="Arabinanase/levansucrase/invertase"/>
    <property type="match status" value="1"/>
</dbReference>
<dbReference type="RefSeq" id="WP_063281741.1">
    <property type="nucleotide sequence ID" value="NZ_LIYF01000020.1"/>
</dbReference>